<proteinExistence type="predicted"/>
<evidence type="ECO:0000256" key="5">
    <source>
        <dbReference type="ARBA" id="ARBA00022801"/>
    </source>
</evidence>
<gene>
    <name evidence="6" type="ORF">HMPREF1705_04345</name>
</gene>
<dbReference type="GO" id="GO:0110001">
    <property type="term" value="C:toxin-antitoxin complex"/>
    <property type="evidence" value="ECO:0007669"/>
    <property type="project" value="InterPro"/>
</dbReference>
<evidence type="ECO:0000313" key="7">
    <source>
        <dbReference type="Proteomes" id="UP000005273"/>
    </source>
</evidence>
<evidence type="ECO:0000313" key="6">
    <source>
        <dbReference type="EMBL" id="KRT35080.1"/>
    </source>
</evidence>
<sequence length="69" mass="8002">MSKRDRKLYVEDVLECVRKVEKYTDGMDFASFKEDDKTIDAVVKKLIVIGEAAKNISDDVKGRYEDTPW</sequence>
<reference evidence="7" key="1">
    <citation type="submission" date="2012-09" db="EMBL/GenBank/DDBJ databases">
        <authorList>
            <person name="Weinstock G."/>
            <person name="Sodergren E."/>
            <person name="Clifton S."/>
            <person name="Fulton L."/>
            <person name="Fulton B."/>
            <person name="Courtney L."/>
            <person name="Fronick C."/>
            <person name="Harrison M."/>
            <person name="Strong C."/>
            <person name="Farmer C."/>
            <person name="Delehaunty K."/>
            <person name="Markovic C."/>
            <person name="Hall O."/>
            <person name="Minx P."/>
            <person name="Tomlinson C."/>
            <person name="Mitreva M."/>
            <person name="Nelson J."/>
            <person name="Hou S."/>
            <person name="Wollam A."/>
            <person name="Pepin K.H."/>
            <person name="Johnson M."/>
            <person name="Bhonagiri V."/>
            <person name="Nash W.E."/>
            <person name="Suruliraj S."/>
            <person name="Warren W."/>
            <person name="Chinwalla A."/>
            <person name="Mardis E.R."/>
            <person name="Wilson R.K."/>
        </authorList>
    </citation>
    <scope>NUCLEOTIDE SEQUENCE [LARGE SCALE GENOMIC DNA]</scope>
    <source>
        <strain evidence="7">OS1</strain>
    </source>
</reference>
<dbReference type="eggNOG" id="COG2361">
    <property type="taxonomic scope" value="Bacteria"/>
</dbReference>
<evidence type="ECO:0000256" key="2">
    <source>
        <dbReference type="ARBA" id="ARBA00022649"/>
    </source>
</evidence>
<name>A0A0T5X9N0_9BACT</name>
<dbReference type="PANTHER" id="PTHR34139">
    <property type="entry name" value="UPF0331 PROTEIN MJ0127"/>
    <property type="match status" value="1"/>
</dbReference>
<evidence type="ECO:0000256" key="1">
    <source>
        <dbReference type="ARBA" id="ARBA00022553"/>
    </source>
</evidence>
<evidence type="ECO:0000256" key="3">
    <source>
        <dbReference type="ARBA" id="ARBA00022722"/>
    </source>
</evidence>
<dbReference type="EMBL" id="ACJX03000001">
    <property type="protein sequence ID" value="KRT35080.1"/>
    <property type="molecule type" value="Genomic_DNA"/>
</dbReference>
<dbReference type="InterPro" id="IPR008201">
    <property type="entry name" value="HepT-like"/>
</dbReference>
<comment type="caution">
    <text evidence="6">The sequence shown here is derived from an EMBL/GenBank/DDBJ whole genome shotgun (WGS) entry which is preliminary data.</text>
</comment>
<keyword evidence="1" id="KW-0597">Phosphoprotein</keyword>
<keyword evidence="3" id="KW-0540">Nuclease</keyword>
<dbReference type="Pfam" id="PF01934">
    <property type="entry name" value="HepT-like"/>
    <property type="match status" value="1"/>
</dbReference>
<keyword evidence="5" id="KW-0378">Hydrolase</keyword>
<dbReference type="OrthoDB" id="9810538at2"/>
<dbReference type="GO" id="GO:0000166">
    <property type="term" value="F:nucleotide binding"/>
    <property type="evidence" value="ECO:0007669"/>
    <property type="project" value="UniProtKB-KW"/>
</dbReference>
<keyword evidence="4" id="KW-0547">Nucleotide-binding</keyword>
<dbReference type="GO" id="GO:0016787">
    <property type="term" value="F:hydrolase activity"/>
    <property type="evidence" value="ECO:0007669"/>
    <property type="project" value="UniProtKB-KW"/>
</dbReference>
<accession>A0A0T5X9N0</accession>
<dbReference type="AlphaFoldDB" id="A0A0T5X9N0"/>
<organism evidence="6 7">
    <name type="scientific">Acetomicrobium hydrogeniformans ATCC BAA-1850</name>
    <dbReference type="NCBI Taxonomy" id="592015"/>
    <lineage>
        <taxon>Bacteria</taxon>
        <taxon>Thermotogati</taxon>
        <taxon>Synergistota</taxon>
        <taxon>Synergistia</taxon>
        <taxon>Synergistales</taxon>
        <taxon>Acetomicrobiaceae</taxon>
        <taxon>Acetomicrobium</taxon>
    </lineage>
</organism>
<keyword evidence="7" id="KW-1185">Reference proteome</keyword>
<dbReference type="InterPro" id="IPR051813">
    <property type="entry name" value="HepT_RNase_toxin"/>
</dbReference>
<keyword evidence="2" id="KW-1277">Toxin-antitoxin system</keyword>
<protein>
    <submittedName>
        <fullName evidence="6">Toxin-antitoxin system, antitoxin component domain protein</fullName>
    </submittedName>
</protein>
<dbReference type="Proteomes" id="UP000005273">
    <property type="component" value="Unassembled WGS sequence"/>
</dbReference>
<evidence type="ECO:0000256" key="4">
    <source>
        <dbReference type="ARBA" id="ARBA00022741"/>
    </source>
</evidence>
<dbReference type="STRING" id="592015.HMPREF1705_04345"/>
<dbReference type="PANTHER" id="PTHR34139:SF1">
    <property type="entry name" value="RNASE MJ1380-RELATED"/>
    <property type="match status" value="1"/>
</dbReference>
<dbReference type="GO" id="GO:0004540">
    <property type="term" value="F:RNA nuclease activity"/>
    <property type="evidence" value="ECO:0007669"/>
    <property type="project" value="InterPro"/>
</dbReference>